<feature type="transmembrane region" description="Helical" evidence="5">
    <location>
        <begin position="214"/>
        <end position="233"/>
    </location>
</feature>
<dbReference type="SUPFAM" id="SSF103473">
    <property type="entry name" value="MFS general substrate transporter"/>
    <property type="match status" value="1"/>
</dbReference>
<dbReference type="InterPro" id="IPR050382">
    <property type="entry name" value="MFS_Na/Anion_cotransporter"/>
</dbReference>
<feature type="transmembrane region" description="Helical" evidence="5">
    <location>
        <begin position="315"/>
        <end position="338"/>
    </location>
</feature>
<dbReference type="InterPro" id="IPR036259">
    <property type="entry name" value="MFS_trans_sf"/>
</dbReference>
<keyword evidence="8" id="KW-1185">Reference proteome</keyword>
<keyword evidence="4 5" id="KW-0472">Membrane</keyword>
<reference evidence="7 8" key="1">
    <citation type="submission" date="2024-05" db="EMBL/GenBank/DDBJ databases">
        <authorList>
            <person name="Wallberg A."/>
        </authorList>
    </citation>
    <scope>NUCLEOTIDE SEQUENCE [LARGE SCALE GENOMIC DNA]</scope>
</reference>
<protein>
    <recommendedName>
        <fullName evidence="6">Major facilitator superfamily (MFS) profile domain-containing protein</fullName>
    </recommendedName>
</protein>
<dbReference type="PANTHER" id="PTHR11662">
    <property type="entry name" value="SOLUTE CARRIER FAMILY 17"/>
    <property type="match status" value="1"/>
</dbReference>
<dbReference type="PANTHER" id="PTHR11662:SF399">
    <property type="entry name" value="FI19708P1-RELATED"/>
    <property type="match status" value="1"/>
</dbReference>
<feature type="transmembrane region" description="Helical" evidence="5">
    <location>
        <begin position="123"/>
        <end position="144"/>
    </location>
</feature>
<dbReference type="Pfam" id="PF07690">
    <property type="entry name" value="MFS_1"/>
    <property type="match status" value="1"/>
</dbReference>
<feature type="transmembrane region" description="Helical" evidence="5">
    <location>
        <begin position="150"/>
        <end position="171"/>
    </location>
</feature>
<dbReference type="PROSITE" id="PS50850">
    <property type="entry name" value="MFS"/>
    <property type="match status" value="1"/>
</dbReference>
<evidence type="ECO:0000256" key="5">
    <source>
        <dbReference type="SAM" id="Phobius"/>
    </source>
</evidence>
<comment type="subcellular location">
    <subcellularLocation>
        <location evidence="1">Membrane</location>
        <topology evidence="1">Multi-pass membrane protein</topology>
    </subcellularLocation>
</comment>
<dbReference type="EMBL" id="CAXKWB010016609">
    <property type="protein sequence ID" value="CAL4116671.1"/>
    <property type="molecule type" value="Genomic_DNA"/>
</dbReference>
<feature type="domain" description="Major facilitator superfamily (MFS) profile" evidence="6">
    <location>
        <begin position="27"/>
        <end position="470"/>
    </location>
</feature>
<name>A0AAV2R7E3_MEGNR</name>
<evidence type="ECO:0000259" key="6">
    <source>
        <dbReference type="PROSITE" id="PS50850"/>
    </source>
</evidence>
<evidence type="ECO:0000256" key="3">
    <source>
        <dbReference type="ARBA" id="ARBA00022989"/>
    </source>
</evidence>
<dbReference type="AlphaFoldDB" id="A0AAV2R7E3"/>
<dbReference type="GO" id="GO:0006820">
    <property type="term" value="P:monoatomic anion transport"/>
    <property type="evidence" value="ECO:0007669"/>
    <property type="project" value="TreeGrafter"/>
</dbReference>
<dbReference type="Proteomes" id="UP001497623">
    <property type="component" value="Unassembled WGS sequence"/>
</dbReference>
<organism evidence="7 8">
    <name type="scientific">Meganyctiphanes norvegica</name>
    <name type="common">Northern krill</name>
    <name type="synonym">Thysanopoda norvegica</name>
    <dbReference type="NCBI Taxonomy" id="48144"/>
    <lineage>
        <taxon>Eukaryota</taxon>
        <taxon>Metazoa</taxon>
        <taxon>Ecdysozoa</taxon>
        <taxon>Arthropoda</taxon>
        <taxon>Crustacea</taxon>
        <taxon>Multicrustacea</taxon>
        <taxon>Malacostraca</taxon>
        <taxon>Eumalacostraca</taxon>
        <taxon>Eucarida</taxon>
        <taxon>Euphausiacea</taxon>
        <taxon>Euphausiidae</taxon>
        <taxon>Meganyctiphanes</taxon>
    </lineage>
</organism>
<dbReference type="GO" id="GO:0016020">
    <property type="term" value="C:membrane"/>
    <property type="evidence" value="ECO:0007669"/>
    <property type="project" value="UniProtKB-SubCell"/>
</dbReference>
<dbReference type="InterPro" id="IPR020846">
    <property type="entry name" value="MFS_dom"/>
</dbReference>
<dbReference type="GO" id="GO:0022857">
    <property type="term" value="F:transmembrane transporter activity"/>
    <property type="evidence" value="ECO:0007669"/>
    <property type="project" value="InterPro"/>
</dbReference>
<feature type="transmembrane region" description="Helical" evidence="5">
    <location>
        <begin position="275"/>
        <end position="295"/>
    </location>
</feature>
<feature type="transmembrane region" description="Helical" evidence="5">
    <location>
        <begin position="94"/>
        <end position="111"/>
    </location>
</feature>
<sequence length="470" mass="51753">METSEHNRDKEELRSEDRGPLWGVRHTLALMGIMGVTCAYSMRVNLSIGIVAMVGKQNVSNDSTAMDVCPAGNSSSEDGDAEEGEFNWDSKTQGWILGAFYWGYAITNVMGGRSAEYFGSRRVFGAAIVVCSVLSCLLPVAASIHSGLFIAVRVLQGGVQGAVFPSLSFLLGTWIPPKDRGTYTTIVFSGLQVGTILTMSLGGVLCDSLGWPSVFYVFGGMGIVWGIPWFLLIHDRPDLHPRISKAELEYLQQDKDTSAPQKPLPVPWKEVMTSLPFWAMILASLGNNFGFFTLLTELPTYLSSIQHYDMQSSGFLSALPYLAMLVFSLIWIALIDYLSARDKITILTVRKLSNSVAIFAQEWLGVIVQCYAATQIGYTVVIDIIASMWQEPISYAYATDTVVLAGKFTKTFRFMLGAFGVIADIEKAFLRILIAERSKLITYRYKAVMFGSVSSPFLLAAVLQKLIKDD</sequence>
<feature type="transmembrane region" description="Helical" evidence="5">
    <location>
        <begin position="447"/>
        <end position="467"/>
    </location>
</feature>
<accession>A0AAV2R7E3</accession>
<keyword evidence="2 5" id="KW-0812">Transmembrane</keyword>
<evidence type="ECO:0000256" key="4">
    <source>
        <dbReference type="ARBA" id="ARBA00023136"/>
    </source>
</evidence>
<dbReference type="Gene3D" id="1.20.1250.20">
    <property type="entry name" value="MFS general substrate transporter like domains"/>
    <property type="match status" value="2"/>
</dbReference>
<evidence type="ECO:0000313" key="7">
    <source>
        <dbReference type="EMBL" id="CAL4116671.1"/>
    </source>
</evidence>
<proteinExistence type="predicted"/>
<gene>
    <name evidence="7" type="ORF">MNOR_LOCUS21023</name>
</gene>
<comment type="caution">
    <text evidence="7">The sequence shown here is derived from an EMBL/GenBank/DDBJ whole genome shotgun (WGS) entry which is preliminary data.</text>
</comment>
<dbReference type="InterPro" id="IPR011701">
    <property type="entry name" value="MFS"/>
</dbReference>
<evidence type="ECO:0000313" key="8">
    <source>
        <dbReference type="Proteomes" id="UP001497623"/>
    </source>
</evidence>
<feature type="transmembrane region" description="Helical" evidence="5">
    <location>
        <begin position="183"/>
        <end position="202"/>
    </location>
</feature>
<evidence type="ECO:0000256" key="1">
    <source>
        <dbReference type="ARBA" id="ARBA00004141"/>
    </source>
</evidence>
<evidence type="ECO:0000256" key="2">
    <source>
        <dbReference type="ARBA" id="ARBA00022692"/>
    </source>
</evidence>
<feature type="transmembrane region" description="Helical" evidence="5">
    <location>
        <begin position="21"/>
        <end position="42"/>
    </location>
</feature>
<keyword evidence="3 5" id="KW-1133">Transmembrane helix</keyword>
<dbReference type="FunFam" id="1.20.1250.20:FF:000532">
    <property type="entry name" value="SLC (SoLute Carrier) homolog"/>
    <property type="match status" value="1"/>
</dbReference>